<evidence type="ECO:0000313" key="2">
    <source>
        <dbReference type="EMBL" id="OAM89826.1"/>
    </source>
</evidence>
<dbReference type="STRING" id="1184151.AW736_10905"/>
<comment type="caution">
    <text evidence="2">The sequence shown here is derived from an EMBL/GenBank/DDBJ whole genome shotgun (WGS) entry which is preliminary data.</text>
</comment>
<proteinExistence type="predicted"/>
<evidence type="ECO:0008006" key="4">
    <source>
        <dbReference type="Google" id="ProtNLM"/>
    </source>
</evidence>
<dbReference type="OrthoDB" id="9800230at2"/>
<accession>A0A178IL27</accession>
<dbReference type="Proteomes" id="UP000078486">
    <property type="component" value="Unassembled WGS sequence"/>
</dbReference>
<feature type="signal peptide" evidence="1">
    <location>
        <begin position="1"/>
        <end position="31"/>
    </location>
</feature>
<organism evidence="2 3">
    <name type="scientific">Termitidicoccus mucosus</name>
    <dbReference type="NCBI Taxonomy" id="1184151"/>
    <lineage>
        <taxon>Bacteria</taxon>
        <taxon>Pseudomonadati</taxon>
        <taxon>Verrucomicrobiota</taxon>
        <taxon>Opitutia</taxon>
        <taxon>Opitutales</taxon>
        <taxon>Opitutaceae</taxon>
        <taxon>Termitidicoccus</taxon>
    </lineage>
</organism>
<reference evidence="2 3" key="1">
    <citation type="submission" date="2016-01" db="EMBL/GenBank/DDBJ databases">
        <title>High potential of lignocellulose degradation of a new Verrucomicrobia species.</title>
        <authorList>
            <person name="Wang Y."/>
            <person name="Shi Y."/>
            <person name="Qiu Z."/>
            <person name="Liu S."/>
            <person name="Yang H."/>
        </authorList>
    </citation>
    <scope>NUCLEOTIDE SEQUENCE [LARGE SCALE GENOMIC DNA]</scope>
    <source>
        <strain evidence="2 3">TSB47</strain>
    </source>
</reference>
<keyword evidence="1" id="KW-0732">Signal</keyword>
<dbReference type="EMBL" id="LRRQ01000076">
    <property type="protein sequence ID" value="OAM89826.1"/>
    <property type="molecule type" value="Genomic_DNA"/>
</dbReference>
<name>A0A178IL27_9BACT</name>
<evidence type="ECO:0000313" key="3">
    <source>
        <dbReference type="Proteomes" id="UP000078486"/>
    </source>
</evidence>
<protein>
    <recommendedName>
        <fullName evidence="4">DUF4861 domain-containing protein</fullName>
    </recommendedName>
</protein>
<evidence type="ECO:0000256" key="1">
    <source>
        <dbReference type="SAM" id="SignalP"/>
    </source>
</evidence>
<dbReference type="AlphaFoldDB" id="A0A178IL27"/>
<dbReference type="Pfam" id="PF16153">
    <property type="entry name" value="DUF4861"/>
    <property type="match status" value="1"/>
</dbReference>
<dbReference type="RefSeq" id="WP_068770285.1">
    <property type="nucleotide sequence ID" value="NZ_CP109796.1"/>
</dbReference>
<dbReference type="InterPro" id="IPR032342">
    <property type="entry name" value="DUF4861"/>
</dbReference>
<sequence length="420" mass="45485">MTRHATPHPRLPAAAVLMLAILGFAGTNAGAQDKFTVTVTNDLATARPAETIVIPFKEVRARIPGVLLDCVAVRDAKGSIIPAQVTNFTPEARPVLGDDLVWQHDFAPGEKTAVFTIERTAKPVPPFEPKTFARYVPERLDDFAFENDVIAHRMYGPALDTAAAGKSRMISSGIDVWIKSVRYPVINRWYLKGHDAYHVNSGEGIDMYDVGTDRGDGGTGIWDGALIHTSHNYATWRVLANGPIRTVFELEYKAWDAAGVKVTETKRFTIDAGRNLHQVDSTFTFADRDALTVAVGLSKPQRNATHTFASDAKTGWIANWITYNRPPKKNTAPGASLGEGSIGTAALLPAGATAGLAEDKGNNYILVQAAPGKPVRYYIGACWSKDDTGRFPAPAAWEAYLADFALRLGHPLAVTFSPAE</sequence>
<feature type="chain" id="PRO_5008089086" description="DUF4861 domain-containing protein" evidence="1">
    <location>
        <begin position="32"/>
        <end position="420"/>
    </location>
</feature>
<keyword evidence="3" id="KW-1185">Reference proteome</keyword>
<gene>
    <name evidence="2" type="ORF">AW736_10905</name>
</gene>